<proteinExistence type="predicted"/>
<dbReference type="PANTHER" id="PTHR38813:SF1">
    <property type="entry name" value="TOXIN RELE1-RELATED"/>
    <property type="match status" value="1"/>
</dbReference>
<dbReference type="AlphaFoldDB" id="A0A0A1VSI5"/>
<organism evidence="2 3">
    <name type="scientific">Microcystis aeruginosa NIES-44</name>
    <dbReference type="NCBI Taxonomy" id="449439"/>
    <lineage>
        <taxon>Bacteria</taxon>
        <taxon>Bacillati</taxon>
        <taxon>Cyanobacteriota</taxon>
        <taxon>Cyanophyceae</taxon>
        <taxon>Oscillatoriophycideae</taxon>
        <taxon>Chroococcales</taxon>
        <taxon>Microcystaceae</taxon>
        <taxon>Microcystis</taxon>
    </lineage>
</organism>
<dbReference type="Pfam" id="PF05016">
    <property type="entry name" value="ParE_toxin"/>
    <property type="match status" value="1"/>
</dbReference>
<evidence type="ECO:0000313" key="3">
    <source>
        <dbReference type="Proteomes" id="UP000030321"/>
    </source>
</evidence>
<keyword evidence="1" id="KW-1277">Toxin-antitoxin system</keyword>
<protein>
    <submittedName>
        <fullName evidence="2">RelE/StbE replicon stabilization toxin</fullName>
    </submittedName>
</protein>
<dbReference type="InterPro" id="IPR007712">
    <property type="entry name" value="RelE/ParE_toxin"/>
</dbReference>
<dbReference type="InterPro" id="IPR052747">
    <property type="entry name" value="TA_system_RelE_toxin"/>
</dbReference>
<accession>A0A0A1VSI5</accession>
<evidence type="ECO:0000256" key="1">
    <source>
        <dbReference type="ARBA" id="ARBA00022649"/>
    </source>
</evidence>
<reference evidence="3" key="1">
    <citation type="journal article" date="2015" name="Genome">
        <title>Whole Genome Sequence of the Non-Microcystin-Producing Microcystis aeruginosa Strain NIES-44.</title>
        <authorList>
            <person name="Okano K."/>
            <person name="Miyata N."/>
            <person name="Ozaki Y."/>
        </authorList>
    </citation>
    <scope>NUCLEOTIDE SEQUENCE [LARGE SCALE GENOMIC DNA]</scope>
    <source>
        <strain evidence="3">NIES-44</strain>
    </source>
</reference>
<gene>
    <name evidence="2" type="ORF">N44_01258</name>
</gene>
<dbReference type="InterPro" id="IPR035093">
    <property type="entry name" value="RelE/ParE_toxin_dom_sf"/>
</dbReference>
<sequence length="88" mass="10637">MNIEFRKSFEIDLRNLKDGKIKRQIQAIIEEIESAKSLTDLRNVKAIQGYRGFYRIRIGDYRLGLYLEQDIVALVRLIHRKEMYRYFP</sequence>
<dbReference type="SUPFAM" id="SSF143011">
    <property type="entry name" value="RelE-like"/>
    <property type="match status" value="1"/>
</dbReference>
<name>A0A0A1VSI5_MICAE</name>
<evidence type="ECO:0000313" key="2">
    <source>
        <dbReference type="EMBL" id="GAL92700.1"/>
    </source>
</evidence>
<comment type="caution">
    <text evidence="2">The sequence shown here is derived from an EMBL/GenBank/DDBJ whole genome shotgun (WGS) entry which is preliminary data.</text>
</comment>
<dbReference type="Proteomes" id="UP000030321">
    <property type="component" value="Unassembled WGS sequence"/>
</dbReference>
<dbReference type="EMBL" id="BBPA01000024">
    <property type="protein sequence ID" value="GAL92700.1"/>
    <property type="molecule type" value="Genomic_DNA"/>
</dbReference>
<dbReference type="Gene3D" id="3.30.2310.20">
    <property type="entry name" value="RelE-like"/>
    <property type="match status" value="1"/>
</dbReference>
<dbReference type="RefSeq" id="WP_045358503.1">
    <property type="nucleotide sequence ID" value="NZ_BBPA01000024.1"/>
</dbReference>
<dbReference type="PANTHER" id="PTHR38813">
    <property type="match status" value="1"/>
</dbReference>